<protein>
    <submittedName>
        <fullName evidence="3">Uncharacterized protein</fullName>
    </submittedName>
</protein>
<reference evidence="3 4" key="1">
    <citation type="submission" date="2017-11" db="EMBL/GenBank/DDBJ databases">
        <title>De-novo sequencing of pomegranate (Punica granatum L.) genome.</title>
        <authorList>
            <person name="Akparov Z."/>
            <person name="Amiraslanov A."/>
            <person name="Hajiyeva S."/>
            <person name="Abbasov M."/>
            <person name="Kaur K."/>
            <person name="Hamwieh A."/>
            <person name="Solovyev V."/>
            <person name="Salamov A."/>
            <person name="Braich B."/>
            <person name="Kosarev P."/>
            <person name="Mahmoud A."/>
            <person name="Hajiyev E."/>
            <person name="Babayeva S."/>
            <person name="Izzatullayeva V."/>
            <person name="Mammadov A."/>
            <person name="Mammadov A."/>
            <person name="Sharifova S."/>
            <person name="Ojaghi J."/>
            <person name="Eynullazada K."/>
            <person name="Bayramov B."/>
            <person name="Abdulazimova A."/>
            <person name="Shahmuradov I."/>
        </authorList>
    </citation>
    <scope>NUCLEOTIDE SEQUENCE [LARGE SCALE GENOMIC DNA]</scope>
    <source>
        <strain evidence="4">cv. AG2017</strain>
        <tissue evidence="3">Leaf</tissue>
    </source>
</reference>
<name>A0A2I0K2R4_PUNGR</name>
<proteinExistence type="predicted"/>
<feature type="coiled-coil region" evidence="1">
    <location>
        <begin position="40"/>
        <end position="67"/>
    </location>
</feature>
<sequence length="125" mass="15044">MERDVEEMRMRVSLLDSKMRVQSECRLREELRSEMLNMVREELAQHDKQLKKRENGLERQINKVDQKMNKFFVCYNDVEDEEDEDDADDDEDGDPEDDYSGDDDDDLESIDDKYRIYILSLPYYG</sequence>
<accession>A0A2I0K2R4</accession>
<evidence type="ECO:0000313" key="3">
    <source>
        <dbReference type="EMBL" id="PKI62842.1"/>
    </source>
</evidence>
<organism evidence="3 4">
    <name type="scientific">Punica granatum</name>
    <name type="common">Pomegranate</name>
    <dbReference type="NCBI Taxonomy" id="22663"/>
    <lineage>
        <taxon>Eukaryota</taxon>
        <taxon>Viridiplantae</taxon>
        <taxon>Streptophyta</taxon>
        <taxon>Embryophyta</taxon>
        <taxon>Tracheophyta</taxon>
        <taxon>Spermatophyta</taxon>
        <taxon>Magnoliopsida</taxon>
        <taxon>eudicotyledons</taxon>
        <taxon>Gunneridae</taxon>
        <taxon>Pentapetalae</taxon>
        <taxon>rosids</taxon>
        <taxon>malvids</taxon>
        <taxon>Myrtales</taxon>
        <taxon>Lythraceae</taxon>
        <taxon>Punica</taxon>
    </lineage>
</organism>
<gene>
    <name evidence="3" type="ORF">CRG98_016793</name>
</gene>
<evidence type="ECO:0000256" key="2">
    <source>
        <dbReference type="SAM" id="MobiDB-lite"/>
    </source>
</evidence>
<dbReference type="Proteomes" id="UP000233551">
    <property type="component" value="Unassembled WGS sequence"/>
</dbReference>
<feature type="region of interest" description="Disordered" evidence="2">
    <location>
        <begin position="78"/>
        <end position="109"/>
    </location>
</feature>
<evidence type="ECO:0000256" key="1">
    <source>
        <dbReference type="SAM" id="Coils"/>
    </source>
</evidence>
<keyword evidence="4" id="KW-1185">Reference proteome</keyword>
<dbReference type="EMBL" id="PGOL01000925">
    <property type="protein sequence ID" value="PKI62842.1"/>
    <property type="molecule type" value="Genomic_DNA"/>
</dbReference>
<keyword evidence="1" id="KW-0175">Coiled coil</keyword>
<dbReference type="AlphaFoldDB" id="A0A2I0K2R4"/>
<evidence type="ECO:0000313" key="4">
    <source>
        <dbReference type="Proteomes" id="UP000233551"/>
    </source>
</evidence>
<comment type="caution">
    <text evidence="3">The sequence shown here is derived from an EMBL/GenBank/DDBJ whole genome shotgun (WGS) entry which is preliminary data.</text>
</comment>